<reference evidence="1" key="1">
    <citation type="submission" date="2023-10" db="EMBL/GenBank/DDBJ databases">
        <title>Chromosome-level genome of the transformable northern wattle, Acacia crassicarpa.</title>
        <authorList>
            <person name="Massaro I."/>
            <person name="Sinha N.R."/>
            <person name="Poethig S."/>
            <person name="Leichty A.R."/>
        </authorList>
    </citation>
    <scope>NUCLEOTIDE SEQUENCE</scope>
    <source>
        <strain evidence="1">Acra3RX</strain>
        <tissue evidence="1">Leaf</tissue>
    </source>
</reference>
<comment type="caution">
    <text evidence="1">The sequence shown here is derived from an EMBL/GenBank/DDBJ whole genome shotgun (WGS) entry which is preliminary data.</text>
</comment>
<dbReference type="PANTHER" id="PTHR31170">
    <property type="entry name" value="BNAC04G53230D PROTEIN"/>
    <property type="match status" value="1"/>
</dbReference>
<dbReference type="InterPro" id="IPR004158">
    <property type="entry name" value="DUF247_pln"/>
</dbReference>
<keyword evidence="2" id="KW-1185">Reference proteome</keyword>
<dbReference type="Pfam" id="PF03140">
    <property type="entry name" value="DUF247"/>
    <property type="match status" value="1"/>
</dbReference>
<evidence type="ECO:0000313" key="2">
    <source>
        <dbReference type="Proteomes" id="UP001293593"/>
    </source>
</evidence>
<dbReference type="PANTHER" id="PTHR31170:SF9">
    <property type="entry name" value="PROTEIN, PUTATIVE (DUF247)-RELATED"/>
    <property type="match status" value="1"/>
</dbReference>
<dbReference type="Proteomes" id="UP001293593">
    <property type="component" value="Unassembled WGS sequence"/>
</dbReference>
<proteinExistence type="predicted"/>
<organism evidence="1 2">
    <name type="scientific">Acacia crassicarpa</name>
    <name type="common">northern wattle</name>
    <dbReference type="NCBI Taxonomy" id="499986"/>
    <lineage>
        <taxon>Eukaryota</taxon>
        <taxon>Viridiplantae</taxon>
        <taxon>Streptophyta</taxon>
        <taxon>Embryophyta</taxon>
        <taxon>Tracheophyta</taxon>
        <taxon>Spermatophyta</taxon>
        <taxon>Magnoliopsida</taxon>
        <taxon>eudicotyledons</taxon>
        <taxon>Gunneridae</taxon>
        <taxon>Pentapetalae</taxon>
        <taxon>rosids</taxon>
        <taxon>fabids</taxon>
        <taxon>Fabales</taxon>
        <taxon>Fabaceae</taxon>
        <taxon>Caesalpinioideae</taxon>
        <taxon>mimosoid clade</taxon>
        <taxon>Acacieae</taxon>
        <taxon>Acacia</taxon>
    </lineage>
</organism>
<dbReference type="AlphaFoldDB" id="A0AAE1K878"/>
<gene>
    <name evidence="1" type="ORF">QN277_024815</name>
</gene>
<sequence length="391" mass="46200">MDKLEFPTPSNFCIYRVLPRLRKMNEAAYTPVSISIGPYHHGNKGLESMEEVKLWFLYKFLKRTQDKSVHDYVHLLKGQEGKIRQCYSETIPMESDEFVRMILTDACFIIEYFLLWHDENCWHSKLWFMWELTTTDLILLENQLPFFVLKDLFDLTFPDGYNELPFEFFTCDYLNRAFGSKIVPNEELQREFKFKCFVRHNLPTLHYGFPQVHHLCDLLRIFFVRRDDQRESSGKEMKPVYSVSKLYDAGIKFEVSEDEISLFKLKFSKGVLKIPKIIISDTTEATLRNVVAFEQYHFFFSRSMTDYIFLLGFLIITEKDVEILVEKGIIKNLMGENDAVASMIKRLGWNTSFTDFNEDYISLFEELNKFCDSYISTKQSSSNNTRALHGE</sequence>
<accession>A0AAE1K878</accession>
<dbReference type="EMBL" id="JAWXYG010000007">
    <property type="protein sequence ID" value="KAK4268114.1"/>
    <property type="molecule type" value="Genomic_DNA"/>
</dbReference>
<evidence type="ECO:0000313" key="1">
    <source>
        <dbReference type="EMBL" id="KAK4268114.1"/>
    </source>
</evidence>
<name>A0AAE1K878_9FABA</name>
<protein>
    <submittedName>
        <fullName evidence="1">Uncharacterized protein</fullName>
    </submittedName>
</protein>